<dbReference type="EMBL" id="CP029042">
    <property type="protein sequence ID" value="AZS69879.1"/>
    <property type="molecule type" value="Genomic_DNA"/>
</dbReference>
<dbReference type="GO" id="GO:0016787">
    <property type="term" value="F:hydrolase activity"/>
    <property type="evidence" value="ECO:0007669"/>
    <property type="project" value="InterPro"/>
</dbReference>
<dbReference type="Gene3D" id="3.40.50.1820">
    <property type="entry name" value="alpha/beta hydrolase"/>
    <property type="match status" value="1"/>
</dbReference>
<sequence>MAERPPIIYLRGYAGPPSGVDKQVDDPFYGLNSGATHIRVGGEGTPRFYQFEGPLLRLMSDEGYQLLVRGDQHAHLQSQADGAVAPKSIWVHRFYDYAASTFGTSVTTVPEEFDLEKAAERLYDFVQLVRRKTGAPKVHLVAHSMGGLLARCMIQKVSHTADPRTGEPRRPGSELVDKLFTYGTPHGGIAFDLGGGLVDWAMETFGPNGSDIFAPERMYAYLTPGASNGDDPPPGWRPNEIPAGAFDARRVFCVVGTNAADYGLVEKAVGPQSDGLVHIDNAYVRNAHRAFVHRSHSGRYGLVNSEEGYQNLRRFLFGNYQVRADIRGLDLPEQPSGESRVWQAEVRLAVRGLPTVMHEQRAAHYCPIQLNQEAAQHGSAEGNTGGVPLTTAFLLDPVNVRGGREDRLTLRSRYTLVLRVFHLVEKSGRFFWEDHLEQVPDWEDTLIVDVGRRSLYEETGSQAWAAWNSGVPGSIDDTDPIAAEPCRMVEDGEGLHTEIPMPEVVRPILGSESRLRLTVSRFS</sequence>
<evidence type="ECO:0000313" key="1">
    <source>
        <dbReference type="EMBL" id="AZS69879.1"/>
    </source>
</evidence>
<gene>
    <name evidence="1" type="ORF">DDE74_01900</name>
</gene>
<dbReference type="AlphaFoldDB" id="A0A3Q9K2B9"/>
<dbReference type="RefSeq" id="WP_127149109.1">
    <property type="nucleotide sequence ID" value="NZ_CP029042.1"/>
</dbReference>
<dbReference type="Pfam" id="PF01674">
    <property type="entry name" value="Lipase_2"/>
    <property type="match status" value="1"/>
</dbReference>
<evidence type="ECO:0000313" key="2">
    <source>
        <dbReference type="Proteomes" id="UP000275579"/>
    </source>
</evidence>
<evidence type="ECO:0008006" key="3">
    <source>
        <dbReference type="Google" id="ProtNLM"/>
    </source>
</evidence>
<name>A0A3Q9K2B9_9ACTN</name>
<accession>A0A3Q9K2B9</accession>
<dbReference type="InterPro" id="IPR002918">
    <property type="entry name" value="Lipase_EstA/Esterase_EstB"/>
</dbReference>
<dbReference type="InterPro" id="IPR029058">
    <property type="entry name" value="AB_hydrolase_fold"/>
</dbReference>
<dbReference type="Proteomes" id="UP000275579">
    <property type="component" value="Chromosome"/>
</dbReference>
<proteinExistence type="predicted"/>
<dbReference type="GO" id="GO:0016042">
    <property type="term" value="P:lipid catabolic process"/>
    <property type="evidence" value="ECO:0007669"/>
    <property type="project" value="InterPro"/>
</dbReference>
<reference evidence="1 2" key="1">
    <citation type="submission" date="2018-04" db="EMBL/GenBank/DDBJ databases">
        <title>Complete genome sequences of Streptomyces lydicus strain WYEC and characterization of antagonistic properties of biological control agents.</title>
        <authorList>
            <person name="Mariita R.M."/>
            <person name="Sello J.K."/>
        </authorList>
    </citation>
    <scope>NUCLEOTIDE SEQUENCE [LARGE SCALE GENOMIC DNA]</scope>
    <source>
        <strain evidence="1 2">WYEC 108</strain>
    </source>
</reference>
<dbReference type="SUPFAM" id="SSF53474">
    <property type="entry name" value="alpha/beta-Hydrolases"/>
    <property type="match status" value="1"/>
</dbReference>
<protein>
    <recommendedName>
        <fullName evidence="3">Alpha/beta hydrolase</fullName>
    </recommendedName>
</protein>
<organism evidence="1 2">
    <name type="scientific">Streptomyces lydicus</name>
    <dbReference type="NCBI Taxonomy" id="47763"/>
    <lineage>
        <taxon>Bacteria</taxon>
        <taxon>Bacillati</taxon>
        <taxon>Actinomycetota</taxon>
        <taxon>Actinomycetes</taxon>
        <taxon>Kitasatosporales</taxon>
        <taxon>Streptomycetaceae</taxon>
        <taxon>Streptomyces</taxon>
    </lineage>
</organism>